<organism evidence="2 3">
    <name type="scientific">Cirrhinus mrigala</name>
    <name type="common">Mrigala</name>
    <dbReference type="NCBI Taxonomy" id="683832"/>
    <lineage>
        <taxon>Eukaryota</taxon>
        <taxon>Metazoa</taxon>
        <taxon>Chordata</taxon>
        <taxon>Craniata</taxon>
        <taxon>Vertebrata</taxon>
        <taxon>Euteleostomi</taxon>
        <taxon>Actinopterygii</taxon>
        <taxon>Neopterygii</taxon>
        <taxon>Teleostei</taxon>
        <taxon>Ostariophysi</taxon>
        <taxon>Cypriniformes</taxon>
        <taxon>Cyprinidae</taxon>
        <taxon>Labeoninae</taxon>
        <taxon>Labeonini</taxon>
        <taxon>Cirrhinus</taxon>
    </lineage>
</organism>
<feature type="non-terminal residue" evidence="2">
    <location>
        <position position="1"/>
    </location>
</feature>
<sequence>KPATSIPHWDPANQQPASHARIQQTSNQHAIWDPANQQPASHARMQQTSNHHP</sequence>
<keyword evidence="3" id="KW-1185">Reference proteome</keyword>
<dbReference type="EMBL" id="JAMKFB020000019">
    <property type="protein sequence ID" value="KAL0165786.1"/>
    <property type="molecule type" value="Genomic_DNA"/>
</dbReference>
<accession>A0ABD0NXU7</accession>
<dbReference type="Proteomes" id="UP001529510">
    <property type="component" value="Unassembled WGS sequence"/>
</dbReference>
<reference evidence="2 3" key="1">
    <citation type="submission" date="2024-05" db="EMBL/GenBank/DDBJ databases">
        <title>Genome sequencing and assembly of Indian major carp, Cirrhinus mrigala (Hamilton, 1822).</title>
        <authorList>
            <person name="Mohindra V."/>
            <person name="Chowdhury L.M."/>
            <person name="Lal K."/>
            <person name="Jena J.K."/>
        </authorList>
    </citation>
    <scope>NUCLEOTIDE SEQUENCE [LARGE SCALE GENOMIC DNA]</scope>
    <source>
        <strain evidence="2">CM1030</strain>
        <tissue evidence="2">Blood</tissue>
    </source>
</reference>
<feature type="compositionally biased region" description="Polar residues" evidence="1">
    <location>
        <begin position="12"/>
        <end position="53"/>
    </location>
</feature>
<evidence type="ECO:0000313" key="2">
    <source>
        <dbReference type="EMBL" id="KAL0165786.1"/>
    </source>
</evidence>
<feature type="region of interest" description="Disordered" evidence="1">
    <location>
        <begin position="1"/>
        <end position="53"/>
    </location>
</feature>
<evidence type="ECO:0000313" key="3">
    <source>
        <dbReference type="Proteomes" id="UP001529510"/>
    </source>
</evidence>
<comment type="caution">
    <text evidence="2">The sequence shown here is derived from an EMBL/GenBank/DDBJ whole genome shotgun (WGS) entry which is preliminary data.</text>
</comment>
<dbReference type="AlphaFoldDB" id="A0ABD0NXU7"/>
<name>A0ABD0NXU7_CIRMR</name>
<protein>
    <submittedName>
        <fullName evidence="2">Uncharacterized protein</fullName>
    </submittedName>
</protein>
<proteinExistence type="predicted"/>
<gene>
    <name evidence="2" type="ORF">M9458_037630</name>
</gene>
<evidence type="ECO:0000256" key="1">
    <source>
        <dbReference type="SAM" id="MobiDB-lite"/>
    </source>
</evidence>
<feature type="non-terminal residue" evidence="2">
    <location>
        <position position="53"/>
    </location>
</feature>